<dbReference type="CDD" id="cd04182">
    <property type="entry name" value="GT_2_like_f"/>
    <property type="match status" value="1"/>
</dbReference>
<dbReference type="SUPFAM" id="SSF53448">
    <property type="entry name" value="Nucleotide-diphospho-sugar transferases"/>
    <property type="match status" value="1"/>
</dbReference>
<keyword evidence="3" id="KW-0808">Transferase</keyword>
<feature type="domain" description="MobA-like NTP transferase" evidence="2">
    <location>
        <begin position="6"/>
        <end position="167"/>
    </location>
</feature>
<dbReference type="InterPro" id="IPR025877">
    <property type="entry name" value="MobA-like_NTP_Trfase"/>
</dbReference>
<dbReference type="EMBL" id="CP036402">
    <property type="protein sequence ID" value="QBI21773.1"/>
    <property type="molecule type" value="Genomic_DNA"/>
</dbReference>
<dbReference type="PANTHER" id="PTHR43777:SF1">
    <property type="entry name" value="MOLYBDENUM COFACTOR CYTIDYLYLTRANSFERASE"/>
    <property type="match status" value="1"/>
</dbReference>
<gene>
    <name evidence="3" type="ORF">ER308_20905</name>
</gene>
<evidence type="ECO:0000259" key="2">
    <source>
        <dbReference type="Pfam" id="PF12804"/>
    </source>
</evidence>
<dbReference type="PANTHER" id="PTHR43777">
    <property type="entry name" value="MOLYBDENUM COFACTOR CYTIDYLYLTRANSFERASE"/>
    <property type="match status" value="1"/>
</dbReference>
<feature type="region of interest" description="Disordered" evidence="1">
    <location>
        <begin position="179"/>
        <end position="228"/>
    </location>
</feature>
<dbReference type="AlphaFoldDB" id="A0A411YKR0"/>
<feature type="compositionally biased region" description="Acidic residues" evidence="1">
    <location>
        <begin position="179"/>
        <end position="192"/>
    </location>
</feature>
<dbReference type="Proteomes" id="UP000291469">
    <property type="component" value="Chromosome"/>
</dbReference>
<dbReference type="GO" id="GO:0016779">
    <property type="term" value="F:nucleotidyltransferase activity"/>
    <property type="evidence" value="ECO:0007669"/>
    <property type="project" value="UniProtKB-ARBA"/>
</dbReference>
<name>A0A411YKR0_9ACTN</name>
<keyword evidence="4" id="KW-1185">Reference proteome</keyword>
<dbReference type="RefSeq" id="WP_131156764.1">
    <property type="nucleotide sequence ID" value="NZ_CP036402.1"/>
</dbReference>
<evidence type="ECO:0000313" key="3">
    <source>
        <dbReference type="EMBL" id="QBI21773.1"/>
    </source>
</evidence>
<reference evidence="3 4" key="1">
    <citation type="submission" date="2019-01" db="EMBL/GenBank/DDBJ databases">
        <title>Egibacter rhizosphaerae EGI 80759T.</title>
        <authorList>
            <person name="Chen D.-D."/>
            <person name="Tian Y."/>
            <person name="Jiao J.-Y."/>
            <person name="Zhang X.-T."/>
            <person name="Zhang Y.-G."/>
            <person name="Zhang Y."/>
            <person name="Xiao M."/>
            <person name="Shu W.-S."/>
            <person name="Li W.-J."/>
        </authorList>
    </citation>
    <scope>NUCLEOTIDE SEQUENCE [LARGE SCALE GENOMIC DNA]</scope>
    <source>
        <strain evidence="3 4">EGI 80759</strain>
    </source>
</reference>
<accession>A0A411YKR0</accession>
<dbReference type="KEGG" id="erz:ER308_20905"/>
<proteinExistence type="predicted"/>
<organism evidence="3 4">
    <name type="scientific">Egibacter rhizosphaerae</name>
    <dbReference type="NCBI Taxonomy" id="1670831"/>
    <lineage>
        <taxon>Bacteria</taxon>
        <taxon>Bacillati</taxon>
        <taxon>Actinomycetota</taxon>
        <taxon>Nitriliruptoria</taxon>
        <taxon>Egibacterales</taxon>
        <taxon>Egibacteraceae</taxon>
        <taxon>Egibacter</taxon>
    </lineage>
</organism>
<protein>
    <submittedName>
        <fullName evidence="3">Nucleotidyltransferase family protein</fullName>
    </submittedName>
</protein>
<dbReference type="Pfam" id="PF12804">
    <property type="entry name" value="NTP_transf_3"/>
    <property type="match status" value="1"/>
</dbReference>
<dbReference type="Gene3D" id="3.90.550.10">
    <property type="entry name" value="Spore Coat Polysaccharide Biosynthesis Protein SpsA, Chain A"/>
    <property type="match status" value="1"/>
</dbReference>
<dbReference type="OrthoDB" id="4427994at2"/>
<evidence type="ECO:0000256" key="1">
    <source>
        <dbReference type="SAM" id="MobiDB-lite"/>
    </source>
</evidence>
<sequence length="228" mass="23552">MSDVAGVLLAAGQGRRLGGPKALVEVGGELLVEGATRTLREAGCRPVIVVLGAGGPRVRARARLGDALVLDNPAWEEGMGSSLRVALDALGEYEHLGAVAIALVDQPGVGPSAVTRLTAAWRAGALIAVAGYAGRRGNPVVLDRSLWAAAAAHAVGDRGARDLLDARPDIVRLVPCEDVADPTDLDTPEELEAAQHRWPVRGAAGDRSATDRPSAEGSAEGSRRQRCS</sequence>
<dbReference type="InterPro" id="IPR029044">
    <property type="entry name" value="Nucleotide-diphossugar_trans"/>
</dbReference>
<evidence type="ECO:0000313" key="4">
    <source>
        <dbReference type="Proteomes" id="UP000291469"/>
    </source>
</evidence>